<dbReference type="EMBL" id="CP042469">
    <property type="protein sequence ID" value="QOX64532.1"/>
    <property type="molecule type" value="Genomic_DNA"/>
</dbReference>
<organism evidence="1 2">
    <name type="scientific">Anoxybacterium hadale</name>
    <dbReference type="NCBI Taxonomy" id="3408580"/>
    <lineage>
        <taxon>Bacteria</taxon>
        <taxon>Bacillati</taxon>
        <taxon>Bacillota</taxon>
        <taxon>Clostridia</taxon>
        <taxon>Peptostreptococcales</taxon>
        <taxon>Anaerovoracaceae</taxon>
        <taxon>Anoxybacterium</taxon>
    </lineage>
</organism>
<dbReference type="Proteomes" id="UP000594014">
    <property type="component" value="Chromosome"/>
</dbReference>
<evidence type="ECO:0000313" key="1">
    <source>
        <dbReference type="EMBL" id="QOX64532.1"/>
    </source>
</evidence>
<accession>A0ACD1ADC0</accession>
<reference evidence="1" key="1">
    <citation type="submission" date="2019-08" db="EMBL/GenBank/DDBJ databases">
        <title>Genome sequence of Clostridiales bacterium MT110.</title>
        <authorList>
            <person name="Cao J."/>
        </authorList>
    </citation>
    <scope>NUCLEOTIDE SEQUENCE</scope>
    <source>
        <strain evidence="1">MT110</strain>
    </source>
</reference>
<keyword evidence="2" id="KW-1185">Reference proteome</keyword>
<protein>
    <submittedName>
        <fullName evidence="1">DMT family transporter</fullName>
    </submittedName>
</protein>
<proteinExistence type="predicted"/>
<sequence>MDVLKNNAKKIAVMGAVAASFSAIFVRLVDVPPVAIGFYRLTFSVPFFAAAVLMRYRKELLAVKGRQLAGCILGGLFLAGHYFTWFTAISHTTVASAVVLCNLSPIIILIFTVLVFREKTNGKAVTGVALALIGAAVIAGGDYSFAGNAIFGDIMAFLGALFYSLYFLVGRTMRKGINAAVYIFIVFFSCWLAFGIGMVATGTPFTGYSVKDYLFLFAFAMVCQIGAHAVFNWCLGHVSPLYISTIETGESIFAAALAAVFFSEIPTLWQWIGGGIVIVGLLYYHYHEEDNPGKKE</sequence>
<gene>
    <name evidence="1" type="ORF">FRZ06_14870</name>
</gene>
<evidence type="ECO:0000313" key="2">
    <source>
        <dbReference type="Proteomes" id="UP000594014"/>
    </source>
</evidence>
<name>A0ACD1ADC0_9FIRM</name>